<sequence length="215" mass="22449">MLQVDLHGPAGRLEGLLEGPAEARFAAVVCHPHPRFGGTLHNHATYRLAKAVRAAGGVSLRFNYRGVGRSGGSYDAGRGEALDTRAALTWLRAERPGIPLVAAGFSFGAWMAAHAGGAEPEVRGLLLAGLALRSADLDLVRDSADVRGIAKPVAVIQASRDEFGTPEEVELALAGSAGPRRLVAIPGATHLFGEALQALQREAEAALAWLLGEAR</sequence>
<dbReference type="PANTHER" id="PTHR42103">
    <property type="entry name" value="ALPHA/BETA-HYDROLASES SUPERFAMILY PROTEIN"/>
    <property type="match status" value="1"/>
</dbReference>
<reference evidence="3" key="1">
    <citation type="journal article" date="2022" name="Int. J. Syst. Evol. Microbiol.">
        <title>Anaeromyxobacter oryzae sp. nov., Anaeromyxobacter diazotrophicus sp. nov. and Anaeromyxobacter paludicola sp. nov., isolated from paddy soils.</title>
        <authorList>
            <person name="Itoh H."/>
            <person name="Xu Z."/>
            <person name="Mise K."/>
            <person name="Masuda Y."/>
            <person name="Ushijima N."/>
            <person name="Hayakawa C."/>
            <person name="Shiratori Y."/>
            <person name="Senoo K."/>
        </authorList>
    </citation>
    <scope>NUCLEOTIDE SEQUENCE [LARGE SCALE GENOMIC DNA]</scope>
    <source>
        <strain evidence="3">Red232</strain>
    </source>
</reference>
<gene>
    <name evidence="2" type="ORF">AMOR_17810</name>
</gene>
<evidence type="ECO:0000313" key="3">
    <source>
        <dbReference type="Proteomes" id="UP001162891"/>
    </source>
</evidence>
<keyword evidence="3" id="KW-1185">Reference proteome</keyword>
<dbReference type="SUPFAM" id="SSF53474">
    <property type="entry name" value="alpha/beta-Hydrolases"/>
    <property type="match status" value="1"/>
</dbReference>
<dbReference type="PANTHER" id="PTHR42103:SF2">
    <property type="entry name" value="AB HYDROLASE-1 DOMAIN-CONTAINING PROTEIN"/>
    <property type="match status" value="1"/>
</dbReference>
<dbReference type="GO" id="GO:0016787">
    <property type="term" value="F:hydrolase activity"/>
    <property type="evidence" value="ECO:0007669"/>
    <property type="project" value="UniProtKB-KW"/>
</dbReference>
<dbReference type="RefSeq" id="WP_248360473.1">
    <property type="nucleotide sequence ID" value="NZ_AP025591.1"/>
</dbReference>
<dbReference type="Gene3D" id="3.40.50.1820">
    <property type="entry name" value="alpha/beta hydrolase"/>
    <property type="match status" value="1"/>
</dbReference>
<dbReference type="Proteomes" id="UP001162891">
    <property type="component" value="Chromosome"/>
</dbReference>
<keyword evidence="2" id="KW-0378">Hydrolase</keyword>
<proteinExistence type="predicted"/>
<dbReference type="InterPro" id="IPR046879">
    <property type="entry name" value="KANL3/Tex30_Abhydrolase"/>
</dbReference>
<evidence type="ECO:0000259" key="1">
    <source>
        <dbReference type="Pfam" id="PF20408"/>
    </source>
</evidence>
<evidence type="ECO:0000313" key="2">
    <source>
        <dbReference type="EMBL" id="BDG02785.1"/>
    </source>
</evidence>
<dbReference type="Pfam" id="PF20408">
    <property type="entry name" value="Abhydrolase_11"/>
    <property type="match status" value="1"/>
</dbReference>
<organism evidence="2 3">
    <name type="scientific">Anaeromyxobacter oryzae</name>
    <dbReference type="NCBI Taxonomy" id="2918170"/>
    <lineage>
        <taxon>Bacteria</taxon>
        <taxon>Pseudomonadati</taxon>
        <taxon>Myxococcota</taxon>
        <taxon>Myxococcia</taxon>
        <taxon>Myxococcales</taxon>
        <taxon>Cystobacterineae</taxon>
        <taxon>Anaeromyxobacteraceae</taxon>
        <taxon>Anaeromyxobacter</taxon>
    </lineage>
</organism>
<accession>A0ABM7WTG7</accession>
<protein>
    <submittedName>
        <fullName evidence="2">Alpha/beta hydrolase</fullName>
    </submittedName>
</protein>
<feature type="domain" description="KANL3/Tex30 alpha/beta hydrolase-like" evidence="1">
    <location>
        <begin position="46"/>
        <end position="192"/>
    </location>
</feature>
<name>A0ABM7WTG7_9BACT</name>
<dbReference type="InterPro" id="IPR029058">
    <property type="entry name" value="AB_hydrolase_fold"/>
</dbReference>
<dbReference type="EMBL" id="AP025591">
    <property type="protein sequence ID" value="BDG02785.1"/>
    <property type="molecule type" value="Genomic_DNA"/>
</dbReference>